<keyword evidence="1" id="KW-0472">Membrane</keyword>
<accession>A0ABV2AYL2</accession>
<evidence type="ECO:0000313" key="2">
    <source>
        <dbReference type="EMBL" id="MES1928723.1"/>
    </source>
</evidence>
<sequence length="177" mass="19348">MLTRVRRGRAVIGGAALVVVVVIATGLWPSSWLVVRDAAGLRYAFVVDEGARFSLAWRHSVEQEDWIETFSIRDGAIVLVETRFKTFGAGVPAQVGRRTTLENGWVVMDGIDRVVDPYAVQAAAAENYRMRRGNSRWFALSTESAAPILRFAVIRAPLVAMIGGVVRAWRAPAAGLP</sequence>
<evidence type="ECO:0008006" key="4">
    <source>
        <dbReference type="Google" id="ProtNLM"/>
    </source>
</evidence>
<keyword evidence="3" id="KW-1185">Reference proteome</keyword>
<dbReference type="InterPro" id="IPR015001">
    <property type="entry name" value="DUF1850"/>
</dbReference>
<dbReference type="Pfam" id="PF08905">
    <property type="entry name" value="DUF1850"/>
    <property type="match status" value="1"/>
</dbReference>
<reference evidence="2 3" key="1">
    <citation type="submission" date="2013-03" db="EMBL/GenBank/DDBJ databases">
        <title>Salinisphaera dokdonensis CL-ES53 Genome Sequencing.</title>
        <authorList>
            <person name="Li C."/>
            <person name="Lai Q."/>
            <person name="Shao Z."/>
        </authorList>
    </citation>
    <scope>NUCLEOTIDE SEQUENCE [LARGE SCALE GENOMIC DNA]</scope>
    <source>
        <strain evidence="2 3">CL-ES53</strain>
    </source>
</reference>
<feature type="transmembrane region" description="Helical" evidence="1">
    <location>
        <begin position="12"/>
        <end position="35"/>
    </location>
</feature>
<protein>
    <recommendedName>
        <fullName evidence="4">DUF1850 domain-containing protein</fullName>
    </recommendedName>
</protein>
<comment type="caution">
    <text evidence="2">The sequence shown here is derived from an EMBL/GenBank/DDBJ whole genome shotgun (WGS) entry which is preliminary data.</text>
</comment>
<name>A0ABV2AYL2_9GAMM</name>
<organism evidence="2 3">
    <name type="scientific">Salinisphaera dokdonensis CL-ES53</name>
    <dbReference type="NCBI Taxonomy" id="1304272"/>
    <lineage>
        <taxon>Bacteria</taxon>
        <taxon>Pseudomonadati</taxon>
        <taxon>Pseudomonadota</taxon>
        <taxon>Gammaproteobacteria</taxon>
        <taxon>Salinisphaerales</taxon>
        <taxon>Salinisphaeraceae</taxon>
        <taxon>Salinisphaera</taxon>
    </lineage>
</organism>
<dbReference type="Proteomes" id="UP001460888">
    <property type="component" value="Unassembled WGS sequence"/>
</dbReference>
<dbReference type="EMBL" id="APND01000001">
    <property type="protein sequence ID" value="MES1928723.1"/>
    <property type="molecule type" value="Genomic_DNA"/>
</dbReference>
<evidence type="ECO:0000256" key="1">
    <source>
        <dbReference type="SAM" id="Phobius"/>
    </source>
</evidence>
<gene>
    <name evidence="2" type="ORF">SADO_05670</name>
</gene>
<evidence type="ECO:0000313" key="3">
    <source>
        <dbReference type="Proteomes" id="UP001460888"/>
    </source>
</evidence>
<keyword evidence="1" id="KW-1133">Transmembrane helix</keyword>
<proteinExistence type="predicted"/>
<dbReference type="RefSeq" id="WP_353109957.1">
    <property type="nucleotide sequence ID" value="NZ_APND01000001.1"/>
</dbReference>
<keyword evidence="1" id="KW-0812">Transmembrane</keyword>